<dbReference type="InterPro" id="IPR023867">
    <property type="entry name" value="Sulphatase_maturase_rSAM"/>
</dbReference>
<organism evidence="10 11">
    <name type="scientific">Caballeronia arvi</name>
    <dbReference type="NCBI Taxonomy" id="1777135"/>
    <lineage>
        <taxon>Bacteria</taxon>
        <taxon>Pseudomonadati</taxon>
        <taxon>Pseudomonadota</taxon>
        <taxon>Betaproteobacteria</taxon>
        <taxon>Burkholderiales</taxon>
        <taxon>Burkholderiaceae</taxon>
        <taxon>Caballeronia</taxon>
    </lineage>
</organism>
<evidence type="ECO:0000256" key="1">
    <source>
        <dbReference type="ARBA" id="ARBA00001966"/>
    </source>
</evidence>
<evidence type="ECO:0000256" key="6">
    <source>
        <dbReference type="ARBA" id="ARBA00023014"/>
    </source>
</evidence>
<keyword evidence="6" id="KW-0411">Iron-sulfur</keyword>
<dbReference type="AlphaFoldDB" id="A0A158II40"/>
<evidence type="ECO:0000313" key="10">
    <source>
        <dbReference type="EMBL" id="SAL55929.1"/>
    </source>
</evidence>
<comment type="caution">
    <text evidence="10">The sequence shown here is derived from an EMBL/GenBank/DDBJ whole genome shotgun (WGS) entry which is preliminary data.</text>
</comment>
<keyword evidence="5" id="KW-0408">Iron</keyword>
<dbReference type="CDD" id="cd01335">
    <property type="entry name" value="Radical_SAM"/>
    <property type="match status" value="1"/>
</dbReference>
<proteinExistence type="inferred from homology"/>
<dbReference type="InterPro" id="IPR007197">
    <property type="entry name" value="rSAM"/>
</dbReference>
<keyword evidence="3" id="KW-0949">S-adenosyl-L-methionine</keyword>
<dbReference type="SFLD" id="SFLDG01384">
    <property type="entry name" value="thioether_bond_formation_requi"/>
    <property type="match status" value="1"/>
</dbReference>
<reference evidence="10" key="1">
    <citation type="submission" date="2016-01" db="EMBL/GenBank/DDBJ databases">
        <authorList>
            <person name="Peeters C."/>
        </authorList>
    </citation>
    <scope>NUCLEOTIDE SEQUENCE [LARGE SCALE GENOMIC DNA]</scope>
    <source>
        <strain evidence="10">LMG 29317</strain>
    </source>
</reference>
<evidence type="ECO:0000256" key="3">
    <source>
        <dbReference type="ARBA" id="ARBA00022691"/>
    </source>
</evidence>
<dbReference type="SFLD" id="SFLDF00285">
    <property type="entry name" value="anaerobic_Ser-type_sulfatase-m"/>
    <property type="match status" value="1"/>
</dbReference>
<evidence type="ECO:0000256" key="5">
    <source>
        <dbReference type="ARBA" id="ARBA00023004"/>
    </source>
</evidence>
<dbReference type="EMBL" id="FCOM02000008">
    <property type="protein sequence ID" value="SAL55929.1"/>
    <property type="molecule type" value="Genomic_DNA"/>
</dbReference>
<dbReference type="InterPro" id="IPR034491">
    <property type="entry name" value="Anaerob_Ser_sulfatase-maturase"/>
</dbReference>
<dbReference type="Proteomes" id="UP000055019">
    <property type="component" value="Unassembled WGS sequence"/>
</dbReference>
<evidence type="ECO:0000256" key="2">
    <source>
        <dbReference type="ARBA" id="ARBA00022485"/>
    </source>
</evidence>
<evidence type="ECO:0000256" key="4">
    <source>
        <dbReference type="ARBA" id="ARBA00022723"/>
    </source>
</evidence>
<dbReference type="InterPro" id="IPR058240">
    <property type="entry name" value="rSAM_sf"/>
</dbReference>
<gene>
    <name evidence="10" type="ORF">AWB74_02567</name>
</gene>
<dbReference type="SFLD" id="SFLDG01072">
    <property type="entry name" value="dehydrogenase_like"/>
    <property type="match status" value="1"/>
</dbReference>
<dbReference type="SFLD" id="SFLDS00029">
    <property type="entry name" value="Radical_SAM"/>
    <property type="match status" value="1"/>
</dbReference>
<dbReference type="PANTHER" id="PTHR43273:SF3">
    <property type="entry name" value="ANAEROBIC SULFATASE-MATURATING ENZYME HOMOLOG ASLB-RELATED"/>
    <property type="match status" value="1"/>
</dbReference>
<dbReference type="InterPro" id="IPR004027">
    <property type="entry name" value="SEC_C_motif"/>
</dbReference>
<dbReference type="Pfam" id="PF13186">
    <property type="entry name" value="SPASM"/>
    <property type="match status" value="1"/>
</dbReference>
<feature type="domain" description="Radical SAM core" evidence="9">
    <location>
        <begin position="29"/>
        <end position="261"/>
    </location>
</feature>
<dbReference type="PROSITE" id="PS51918">
    <property type="entry name" value="RADICAL_SAM"/>
    <property type="match status" value="1"/>
</dbReference>
<dbReference type="GO" id="GO:0016491">
    <property type="term" value="F:oxidoreductase activity"/>
    <property type="evidence" value="ECO:0007669"/>
    <property type="project" value="InterPro"/>
</dbReference>
<dbReference type="SFLD" id="SFLDG01067">
    <property type="entry name" value="SPASM/twitch_domain_containing"/>
    <property type="match status" value="1"/>
</dbReference>
<dbReference type="InterPro" id="IPR023885">
    <property type="entry name" value="4Fe4S-binding_SPASM_dom"/>
</dbReference>
<evidence type="ECO:0000256" key="7">
    <source>
        <dbReference type="ARBA" id="ARBA00023601"/>
    </source>
</evidence>
<dbReference type="PANTHER" id="PTHR43273">
    <property type="entry name" value="ANAEROBIC SULFATASE-MATURATING ENZYME HOMOLOG ASLB-RELATED"/>
    <property type="match status" value="1"/>
</dbReference>
<name>A0A158II40_9BURK</name>
<dbReference type="SUPFAM" id="SSF102114">
    <property type="entry name" value="Radical SAM enzymes"/>
    <property type="match status" value="1"/>
</dbReference>
<keyword evidence="11" id="KW-1185">Reference proteome</keyword>
<protein>
    <submittedName>
        <fullName evidence="10">Radical SAM family protein</fullName>
    </submittedName>
</protein>
<sequence>MAMEATLRSCASPSSHDDPRLAESRPPDAPPRFHLLAKPSGSTCNIDCKYCFFLSKEALYPNEKHRMSPATLETYIRQLLESHRTPEVTVAWQGGEPTLMKVEFFRHAVEFVDKHRRPGQVVKHTFQTNGILLDDEWCEFFKAHDFLVGLSVDGPRELHDTFRVDRRAQGTFDLVMNGWKQLRKHGVEFNILCTVNSANQQHGRSVYRFFRDELGAKWIQFIPIIERATQQTIQLANRGWSEQAGHKRVLYTQTGNLVTDRSVGAKQYGLFLMDVFEEWLRHDVGRVFVQLFDVTLEALFGRHLLCIHAPTCGLGPALEYNGDLYSCDHFVEPGYRLGNIHETHMLKLLASPEQRKFGLDKRDSLTAQCRSCEVKMLCNGGCPKDRFALSRDGEAGHNYLCAGLELFFTQSRHAMETMAKLYRDGRPPSDVMAITASEDKRRGPYAPCPCGSGRKFKFCHGDNAPRRSFHPGSSEERRTS</sequence>
<dbReference type="NCBIfam" id="TIGR03942">
    <property type="entry name" value="sulfatase_rSAM"/>
    <property type="match status" value="1"/>
</dbReference>
<dbReference type="Gene3D" id="3.20.20.70">
    <property type="entry name" value="Aldolase class I"/>
    <property type="match status" value="1"/>
</dbReference>
<dbReference type="CDD" id="cd21120">
    <property type="entry name" value="SPASM_anSME"/>
    <property type="match status" value="1"/>
</dbReference>
<dbReference type="Pfam" id="PF04055">
    <property type="entry name" value="Radical_SAM"/>
    <property type="match status" value="1"/>
</dbReference>
<comment type="similarity">
    <text evidence="7">Belongs to the radical SAM superfamily. Anaerobic sulfatase-maturating enzyme family.</text>
</comment>
<accession>A0A158II40</accession>
<dbReference type="InterPro" id="IPR047207">
    <property type="entry name" value="SPASM_anSME"/>
</dbReference>
<keyword evidence="2" id="KW-0004">4Fe-4S</keyword>
<keyword evidence="4" id="KW-0479">Metal-binding</keyword>
<dbReference type="InterPro" id="IPR013785">
    <property type="entry name" value="Aldolase_TIM"/>
</dbReference>
<dbReference type="GO" id="GO:0051539">
    <property type="term" value="F:4 iron, 4 sulfur cluster binding"/>
    <property type="evidence" value="ECO:0007669"/>
    <property type="project" value="UniProtKB-KW"/>
</dbReference>
<dbReference type="GO" id="GO:0046872">
    <property type="term" value="F:metal ion binding"/>
    <property type="evidence" value="ECO:0007669"/>
    <property type="project" value="UniProtKB-KW"/>
</dbReference>
<evidence type="ECO:0000256" key="8">
    <source>
        <dbReference type="SAM" id="MobiDB-lite"/>
    </source>
</evidence>
<dbReference type="Pfam" id="PF02810">
    <property type="entry name" value="SEC-C"/>
    <property type="match status" value="1"/>
</dbReference>
<evidence type="ECO:0000313" key="11">
    <source>
        <dbReference type="Proteomes" id="UP000055019"/>
    </source>
</evidence>
<evidence type="ECO:0000259" key="9">
    <source>
        <dbReference type="PROSITE" id="PS51918"/>
    </source>
</evidence>
<dbReference type="SFLD" id="SFLDG01386">
    <property type="entry name" value="main_SPASM_domain-containing"/>
    <property type="match status" value="1"/>
</dbReference>
<dbReference type="SUPFAM" id="SSF103642">
    <property type="entry name" value="Sec-C motif"/>
    <property type="match status" value="1"/>
</dbReference>
<dbReference type="NCBIfam" id="TIGR04085">
    <property type="entry name" value="rSAM_more_4Fe4S"/>
    <property type="match status" value="1"/>
</dbReference>
<comment type="cofactor">
    <cofactor evidence="1">
        <name>[4Fe-4S] cluster</name>
        <dbReference type="ChEBI" id="CHEBI:49883"/>
    </cofactor>
</comment>
<feature type="region of interest" description="Disordered" evidence="8">
    <location>
        <begin position="1"/>
        <end position="33"/>
    </location>
</feature>
<feature type="compositionally biased region" description="Basic and acidic residues" evidence="8">
    <location>
        <begin position="15"/>
        <end position="26"/>
    </location>
</feature>